<gene>
    <name evidence="3" type="primary">LOC109009245</name>
</gene>
<dbReference type="FunCoup" id="A0A2I4GMS4">
    <property type="interactions" value="859"/>
</dbReference>
<name>A0A2I4GMS4_JUGRE</name>
<dbReference type="InterPro" id="IPR039615">
    <property type="entry name" value="PKS"/>
</dbReference>
<dbReference type="PANTHER" id="PTHR33781:SF4">
    <property type="entry name" value="PROTEIN PHYTOCHROME KINASE SUBSTRATE 1"/>
    <property type="match status" value="1"/>
</dbReference>
<organism evidence="2 3">
    <name type="scientific">Juglans regia</name>
    <name type="common">English walnut</name>
    <dbReference type="NCBI Taxonomy" id="51240"/>
    <lineage>
        <taxon>Eukaryota</taxon>
        <taxon>Viridiplantae</taxon>
        <taxon>Streptophyta</taxon>
        <taxon>Embryophyta</taxon>
        <taxon>Tracheophyta</taxon>
        <taxon>Spermatophyta</taxon>
        <taxon>Magnoliopsida</taxon>
        <taxon>eudicotyledons</taxon>
        <taxon>Gunneridae</taxon>
        <taxon>Pentapetalae</taxon>
        <taxon>rosids</taxon>
        <taxon>fabids</taxon>
        <taxon>Fagales</taxon>
        <taxon>Juglandaceae</taxon>
        <taxon>Juglans</taxon>
    </lineage>
</organism>
<evidence type="ECO:0000313" key="2">
    <source>
        <dbReference type="Proteomes" id="UP000235220"/>
    </source>
</evidence>
<evidence type="ECO:0000256" key="1">
    <source>
        <dbReference type="SAM" id="MobiDB-lite"/>
    </source>
</evidence>
<dbReference type="GeneID" id="109009245"/>
<dbReference type="STRING" id="51240.A0A2I4GMS4"/>
<dbReference type="OrthoDB" id="1916150at2759"/>
<evidence type="ECO:0000313" key="3">
    <source>
        <dbReference type="RefSeq" id="XP_018845204.1"/>
    </source>
</evidence>
<accession>A0A2I4GMS4</accession>
<protein>
    <submittedName>
        <fullName evidence="3">Protein PHYTOCHROME KINASE SUBSTRATE 1-like</fullName>
    </submittedName>
</protein>
<dbReference type="GO" id="GO:0009638">
    <property type="term" value="P:phototropism"/>
    <property type="evidence" value="ECO:0007669"/>
    <property type="project" value="InterPro"/>
</dbReference>
<feature type="compositionally biased region" description="Polar residues" evidence="1">
    <location>
        <begin position="165"/>
        <end position="181"/>
    </location>
</feature>
<feature type="region of interest" description="Disordered" evidence="1">
    <location>
        <begin position="503"/>
        <end position="538"/>
    </location>
</feature>
<dbReference type="Gramene" id="Jr16_11680_p1">
    <property type="protein sequence ID" value="cds.Jr16_11680_p1"/>
    <property type="gene ID" value="Jr16_11680"/>
</dbReference>
<dbReference type="AlphaFoldDB" id="A0A2I4GMS4"/>
<dbReference type="RefSeq" id="XP_018845204.1">
    <property type="nucleotide sequence ID" value="XM_018989659.2"/>
</dbReference>
<proteinExistence type="predicted"/>
<feature type="compositionally biased region" description="Polar residues" evidence="1">
    <location>
        <begin position="503"/>
        <end position="514"/>
    </location>
</feature>
<sequence length="538" mass="58771">MRQAAVRANSDQFFISLILLISAFDNCIKPFSACNTSLSQTLSSGNDIGNLRDASFSSYLNGAEETFVRKLTVSSGNLGPIMTTEDQKTHVGRTKEDEEEIGVFGAEKYFKGGMDEDTPITTSMSARSKYQYKNDEHVDLDTKKCRVQPGTPSVQSESSWNSQSTLLQSGVRNPSRANTNKARGKKILAGLGCSTCSDKDSVEIKEHVGEISFNKSATSDAVQGKALGKKEPRKTGLDLVEAARAHKSLLGYKVKEDIHCPKLDNLGTGSSRENCFSFPTSNSGATTLPTKLQFPQGEEEKQRKSIDVFGSPVMGKRNKSLRIERRLTMLSWDATPRMEDIELSAQTGGTLYNDTESDASSDLFEIESITGKANPFLARQPSDAMSGCVTPTNCYAPSEASIDWSVVTASAADFSAMSDCEELRSTTMKSPRKPISTVPNAKTNANKEMQHRRSGILSGCKSHKAVRVAGDVYRTNHENADHVYPQMSRRSDSFIPVTRFQAESKSNSFNSRSGQPAFAAHSLPRSQSPCAPHPLYIQ</sequence>
<dbReference type="Proteomes" id="UP000235220">
    <property type="component" value="Chromosome 16"/>
</dbReference>
<dbReference type="KEGG" id="jre:109009245"/>
<feature type="region of interest" description="Disordered" evidence="1">
    <location>
        <begin position="147"/>
        <end position="182"/>
    </location>
</feature>
<keyword evidence="2" id="KW-1185">Reference proteome</keyword>
<feature type="compositionally biased region" description="Low complexity" evidence="1">
    <location>
        <begin position="153"/>
        <end position="164"/>
    </location>
</feature>
<dbReference type="PANTHER" id="PTHR33781">
    <property type="entry name" value="PROTEIN PHYTOCHROME KINASE SUBSTRATE 1-RELATED"/>
    <property type="match status" value="1"/>
</dbReference>
<feature type="region of interest" description="Disordered" evidence="1">
    <location>
        <begin position="424"/>
        <end position="443"/>
    </location>
</feature>
<reference evidence="3" key="1">
    <citation type="submission" date="2025-08" db="UniProtKB">
        <authorList>
            <consortium name="RefSeq"/>
        </authorList>
    </citation>
    <scope>IDENTIFICATION</scope>
    <source>
        <tissue evidence="3">Leaves</tissue>
    </source>
</reference>